<organism evidence="1 2">
    <name type="scientific">Clostridium frigidicarnis</name>
    <dbReference type="NCBI Taxonomy" id="84698"/>
    <lineage>
        <taxon>Bacteria</taxon>
        <taxon>Bacillati</taxon>
        <taxon>Bacillota</taxon>
        <taxon>Clostridia</taxon>
        <taxon>Eubacteriales</taxon>
        <taxon>Clostridiaceae</taxon>
        <taxon>Clostridium</taxon>
    </lineage>
</organism>
<evidence type="ECO:0000313" key="1">
    <source>
        <dbReference type="EMBL" id="SFB47996.1"/>
    </source>
</evidence>
<protein>
    <submittedName>
        <fullName evidence="1">Uncharacterized protein</fullName>
    </submittedName>
</protein>
<sequence length="136" mass="15577">MNPKEFINTIYLGDRFCKSILIDGYNERVKIQINTISRIRSESGNWEYYNDENIEDGLIVFTGVKSILLEPQGFIPNDEIELVSAELIEDDEESFIFNISAASCDQQGRCTRVEMKIIAEAIHLEDPTRQGVEINE</sequence>
<dbReference type="EMBL" id="FOKI01000099">
    <property type="protein sequence ID" value="SFB47996.1"/>
    <property type="molecule type" value="Genomic_DNA"/>
</dbReference>
<dbReference type="InterPro" id="IPR046225">
    <property type="entry name" value="DUF6258"/>
</dbReference>
<proteinExistence type="predicted"/>
<accession>A0A1I1BEF5</accession>
<dbReference type="Proteomes" id="UP000198619">
    <property type="component" value="Unassembled WGS sequence"/>
</dbReference>
<gene>
    <name evidence="1" type="ORF">SAMN04488528_10991</name>
</gene>
<dbReference type="RefSeq" id="WP_090043343.1">
    <property type="nucleotide sequence ID" value="NZ_FOKI01000099.1"/>
</dbReference>
<keyword evidence="2" id="KW-1185">Reference proteome</keyword>
<dbReference type="OrthoDB" id="9152551at2"/>
<name>A0A1I1BEF5_9CLOT</name>
<dbReference type="AlphaFoldDB" id="A0A1I1BEF5"/>
<dbReference type="Pfam" id="PF19772">
    <property type="entry name" value="DUF6258"/>
    <property type="match status" value="1"/>
</dbReference>
<reference evidence="1 2" key="1">
    <citation type="submission" date="2016-10" db="EMBL/GenBank/DDBJ databases">
        <authorList>
            <person name="de Groot N.N."/>
        </authorList>
    </citation>
    <scope>NUCLEOTIDE SEQUENCE [LARGE SCALE GENOMIC DNA]</scope>
    <source>
        <strain evidence="1 2">DSM 12271</strain>
    </source>
</reference>
<evidence type="ECO:0000313" key="2">
    <source>
        <dbReference type="Proteomes" id="UP000198619"/>
    </source>
</evidence>